<evidence type="ECO:0000256" key="3">
    <source>
        <dbReference type="ARBA" id="ARBA00022692"/>
    </source>
</evidence>
<dbReference type="SMART" id="SM00382">
    <property type="entry name" value="AAA"/>
    <property type="match status" value="1"/>
</dbReference>
<evidence type="ECO:0000256" key="2">
    <source>
        <dbReference type="ARBA" id="ARBA00022448"/>
    </source>
</evidence>
<evidence type="ECO:0000259" key="10">
    <source>
        <dbReference type="PROSITE" id="PS50929"/>
    </source>
</evidence>
<dbReference type="InterPro" id="IPR003439">
    <property type="entry name" value="ABC_transporter-like_ATP-bd"/>
</dbReference>
<keyword evidence="5 11" id="KW-0067">ATP-binding</keyword>
<evidence type="ECO:0000256" key="6">
    <source>
        <dbReference type="ARBA" id="ARBA00022989"/>
    </source>
</evidence>
<dbReference type="Gene3D" id="3.40.50.300">
    <property type="entry name" value="P-loop containing nucleotide triphosphate hydrolases"/>
    <property type="match status" value="1"/>
</dbReference>
<dbReference type="PROSITE" id="PS50893">
    <property type="entry name" value="ABC_TRANSPORTER_2"/>
    <property type="match status" value="1"/>
</dbReference>
<dbReference type="CDD" id="cd07346">
    <property type="entry name" value="ABC_6TM_exporters"/>
    <property type="match status" value="1"/>
</dbReference>
<keyword evidence="4" id="KW-0547">Nucleotide-binding</keyword>
<dbReference type="InterPro" id="IPR039421">
    <property type="entry name" value="Type_1_exporter"/>
</dbReference>
<evidence type="ECO:0000256" key="1">
    <source>
        <dbReference type="ARBA" id="ARBA00004651"/>
    </source>
</evidence>
<dbReference type="PANTHER" id="PTHR24221:SF654">
    <property type="entry name" value="ATP-BINDING CASSETTE SUB-FAMILY B MEMBER 6"/>
    <property type="match status" value="1"/>
</dbReference>
<keyword evidence="3 8" id="KW-0812">Transmembrane</keyword>
<dbReference type="Pfam" id="PF00664">
    <property type="entry name" value="ABC_membrane"/>
    <property type="match status" value="1"/>
</dbReference>
<dbReference type="PROSITE" id="PS50929">
    <property type="entry name" value="ABC_TM1F"/>
    <property type="match status" value="1"/>
</dbReference>
<feature type="domain" description="ABC transmembrane type-1" evidence="10">
    <location>
        <begin position="18"/>
        <end position="303"/>
    </location>
</feature>
<dbReference type="InterPro" id="IPR036640">
    <property type="entry name" value="ABC1_TM_sf"/>
</dbReference>
<dbReference type="AlphaFoldDB" id="A0A9D1WTW6"/>
<comment type="caution">
    <text evidence="11">The sequence shown here is derived from an EMBL/GenBank/DDBJ whole genome shotgun (WGS) entry which is preliminary data.</text>
</comment>
<dbReference type="InterPro" id="IPR003593">
    <property type="entry name" value="AAA+_ATPase"/>
</dbReference>
<reference evidence="11" key="1">
    <citation type="journal article" date="2021" name="PeerJ">
        <title>Extensive microbial diversity within the chicken gut microbiome revealed by metagenomics and culture.</title>
        <authorList>
            <person name="Gilroy R."/>
            <person name="Ravi A."/>
            <person name="Getino M."/>
            <person name="Pursley I."/>
            <person name="Horton D.L."/>
            <person name="Alikhan N.F."/>
            <person name="Baker D."/>
            <person name="Gharbi K."/>
            <person name="Hall N."/>
            <person name="Watson M."/>
            <person name="Adriaenssens E.M."/>
            <person name="Foster-Nyarko E."/>
            <person name="Jarju S."/>
            <person name="Secka A."/>
            <person name="Antonio M."/>
            <person name="Oren A."/>
            <person name="Chaudhuri R.R."/>
            <person name="La Ragione R."/>
            <person name="Hildebrand F."/>
            <person name="Pallen M.J."/>
        </authorList>
    </citation>
    <scope>NUCLEOTIDE SEQUENCE</scope>
    <source>
        <strain evidence="11">CHK191-13928</strain>
    </source>
</reference>
<keyword evidence="6 8" id="KW-1133">Transmembrane helix</keyword>
<dbReference type="PROSITE" id="PS00211">
    <property type="entry name" value="ABC_TRANSPORTER_1"/>
    <property type="match status" value="1"/>
</dbReference>
<sequence>MLIKLFAFLQRKQKAEFIFILLILGISAALSQVTPIAIEYLTDSILAADTIHFQTAIPILLLILAANVGNETIKVARRLMVEDTATYIEKSARQKATEALLKAPLSYFRSHMTGNIHGRLNRNLEGTTRMIKLIFMDFAPAVTSAIAAIIVIFVKLPVIVACIIILVIPFGTFIVFRQISTQKGIRVELMNTKAAMDGTMVELLGGIETIRIMDCAGLEASRIEERSQQLREKEMKHHKAMAFYDCLKFVNEAVFHVVVIGITIFLAAKGVISIGTVLATYLCFTQLTSPLRELHRILDEFSESMVLAKDYFDIVEIPEDFSYRFLETKDEMKEETEEIRLEDVVFSYPEKQEEEILHHVDFSAEKGKFIGIAGPSGCGKSTLIKLIARLEPYKGTIKLRGKELSGLNREDLAKTIALVPQTPFLIADTVFHNICYGMRREVSLEEVQEAARKANLESVIEKLPGKYDFMIAEGGGNLSGGQRQRIALARVFLRKPEILILDEATSALDNTSEKMIQREIEAMKENYHTTIISIAHRLTTLENCDEIIVMEKGRIIQKGNFDTLKNTPGIFQDMYRGILK</sequence>
<dbReference type="SUPFAM" id="SSF52540">
    <property type="entry name" value="P-loop containing nucleoside triphosphate hydrolases"/>
    <property type="match status" value="1"/>
</dbReference>
<gene>
    <name evidence="11" type="ORF">H9735_03275</name>
</gene>
<dbReference type="Gene3D" id="1.20.1560.10">
    <property type="entry name" value="ABC transporter type 1, transmembrane domain"/>
    <property type="match status" value="1"/>
</dbReference>
<protein>
    <submittedName>
        <fullName evidence="11">ABC transporter ATP-binding protein/permease</fullName>
    </submittedName>
</protein>
<evidence type="ECO:0000256" key="4">
    <source>
        <dbReference type="ARBA" id="ARBA00022741"/>
    </source>
</evidence>
<comment type="subcellular location">
    <subcellularLocation>
        <location evidence="1">Cell membrane</location>
        <topology evidence="1">Multi-pass membrane protein</topology>
    </subcellularLocation>
</comment>
<dbReference type="PANTHER" id="PTHR24221">
    <property type="entry name" value="ATP-BINDING CASSETTE SUB-FAMILY B"/>
    <property type="match status" value="1"/>
</dbReference>
<keyword evidence="2" id="KW-0813">Transport</keyword>
<proteinExistence type="predicted"/>
<dbReference type="GO" id="GO:0005737">
    <property type="term" value="C:cytoplasm"/>
    <property type="evidence" value="ECO:0007669"/>
    <property type="project" value="UniProtKB-ARBA"/>
</dbReference>
<evidence type="ECO:0000313" key="11">
    <source>
        <dbReference type="EMBL" id="HIX67133.1"/>
    </source>
</evidence>
<dbReference type="Proteomes" id="UP000886721">
    <property type="component" value="Unassembled WGS sequence"/>
</dbReference>
<dbReference type="Pfam" id="PF00005">
    <property type="entry name" value="ABC_tran"/>
    <property type="match status" value="1"/>
</dbReference>
<dbReference type="EMBL" id="DXEM01000010">
    <property type="protein sequence ID" value="HIX67133.1"/>
    <property type="molecule type" value="Genomic_DNA"/>
</dbReference>
<feature type="transmembrane region" description="Helical" evidence="8">
    <location>
        <begin position="253"/>
        <end position="282"/>
    </location>
</feature>
<name>A0A9D1WTW6_9FIRM</name>
<feature type="transmembrane region" description="Helical" evidence="8">
    <location>
        <begin position="158"/>
        <end position="176"/>
    </location>
</feature>
<dbReference type="SUPFAM" id="SSF90123">
    <property type="entry name" value="ABC transporter transmembrane region"/>
    <property type="match status" value="1"/>
</dbReference>
<feature type="domain" description="ABC transporter" evidence="9">
    <location>
        <begin position="339"/>
        <end position="577"/>
    </location>
</feature>
<feature type="transmembrane region" description="Helical" evidence="8">
    <location>
        <begin position="133"/>
        <end position="152"/>
    </location>
</feature>
<dbReference type="InterPro" id="IPR017871">
    <property type="entry name" value="ABC_transporter-like_CS"/>
</dbReference>
<organism evidence="11 12">
    <name type="scientific">Candidatus Anaerostipes excrementavium</name>
    <dbReference type="NCBI Taxonomy" id="2838463"/>
    <lineage>
        <taxon>Bacteria</taxon>
        <taxon>Bacillati</taxon>
        <taxon>Bacillota</taxon>
        <taxon>Clostridia</taxon>
        <taxon>Lachnospirales</taxon>
        <taxon>Lachnospiraceae</taxon>
        <taxon>Anaerostipes</taxon>
    </lineage>
</organism>
<reference evidence="11" key="2">
    <citation type="submission" date="2021-04" db="EMBL/GenBank/DDBJ databases">
        <authorList>
            <person name="Gilroy R."/>
        </authorList>
    </citation>
    <scope>NUCLEOTIDE SEQUENCE</scope>
    <source>
        <strain evidence="11">CHK191-13928</strain>
    </source>
</reference>
<dbReference type="GO" id="GO:0005886">
    <property type="term" value="C:plasma membrane"/>
    <property type="evidence" value="ECO:0007669"/>
    <property type="project" value="UniProtKB-SubCell"/>
</dbReference>
<evidence type="ECO:0000256" key="5">
    <source>
        <dbReference type="ARBA" id="ARBA00022840"/>
    </source>
</evidence>
<accession>A0A9D1WTW6</accession>
<evidence type="ECO:0000256" key="7">
    <source>
        <dbReference type="ARBA" id="ARBA00023136"/>
    </source>
</evidence>
<dbReference type="InterPro" id="IPR027417">
    <property type="entry name" value="P-loop_NTPase"/>
</dbReference>
<dbReference type="InterPro" id="IPR011527">
    <property type="entry name" value="ABC1_TM_dom"/>
</dbReference>
<feature type="transmembrane region" description="Helical" evidence="8">
    <location>
        <begin position="51"/>
        <end position="70"/>
    </location>
</feature>
<keyword evidence="7 8" id="KW-0472">Membrane</keyword>
<dbReference type="FunFam" id="3.40.50.300:FF:000604">
    <property type="entry name" value="ABC transporter B family member 28"/>
    <property type="match status" value="1"/>
</dbReference>
<dbReference type="GO" id="GO:0005524">
    <property type="term" value="F:ATP binding"/>
    <property type="evidence" value="ECO:0007669"/>
    <property type="project" value="UniProtKB-KW"/>
</dbReference>
<dbReference type="GO" id="GO:0034040">
    <property type="term" value="F:ATPase-coupled lipid transmembrane transporter activity"/>
    <property type="evidence" value="ECO:0007669"/>
    <property type="project" value="TreeGrafter"/>
</dbReference>
<evidence type="ECO:0000259" key="9">
    <source>
        <dbReference type="PROSITE" id="PS50893"/>
    </source>
</evidence>
<evidence type="ECO:0000256" key="8">
    <source>
        <dbReference type="SAM" id="Phobius"/>
    </source>
</evidence>
<dbReference type="GO" id="GO:0016887">
    <property type="term" value="F:ATP hydrolysis activity"/>
    <property type="evidence" value="ECO:0007669"/>
    <property type="project" value="InterPro"/>
</dbReference>
<evidence type="ECO:0000313" key="12">
    <source>
        <dbReference type="Proteomes" id="UP000886721"/>
    </source>
</evidence>
<dbReference type="GO" id="GO:0140359">
    <property type="term" value="F:ABC-type transporter activity"/>
    <property type="evidence" value="ECO:0007669"/>
    <property type="project" value="InterPro"/>
</dbReference>